<evidence type="ECO:0000256" key="5">
    <source>
        <dbReference type="SAM" id="SignalP"/>
    </source>
</evidence>
<dbReference type="EMBL" id="BAAFGZ010000020">
    <property type="protein sequence ID" value="GAB0132569.1"/>
    <property type="molecule type" value="Genomic_DNA"/>
</dbReference>
<evidence type="ECO:0000256" key="1">
    <source>
        <dbReference type="ARBA" id="ARBA00007677"/>
    </source>
</evidence>
<gene>
    <name evidence="6" type="primary">g1001</name>
    <name evidence="6" type="ORF">EsDP_00001001</name>
</gene>
<feature type="signal peptide" evidence="5">
    <location>
        <begin position="1"/>
        <end position="35"/>
    </location>
</feature>
<evidence type="ECO:0000313" key="7">
    <source>
        <dbReference type="Proteomes" id="UP001562357"/>
    </source>
</evidence>
<reference evidence="7" key="1">
    <citation type="submission" date="2024-06" db="EMBL/GenBank/DDBJ databases">
        <title>Draft Genome Sequences of Epichloe bromicola Strains Isolated from Elymus ciliaris.</title>
        <authorList>
            <consortium name="Epichloe bromicola genome sequencing consortium"/>
            <person name="Miura A."/>
            <person name="Imano S."/>
            <person name="Ashida A."/>
            <person name="Sato I."/>
            <person name="Chiba S."/>
            <person name="Tanaka A."/>
            <person name="Camagna M."/>
            <person name="Takemoto D."/>
        </authorList>
    </citation>
    <scope>NUCLEOTIDE SEQUENCE [LARGE SCALE GENOMIC DNA]</scope>
    <source>
        <strain evidence="7">DP</strain>
    </source>
</reference>
<protein>
    <recommendedName>
        <fullName evidence="8">Glycolipid 2-alpha-mannosyltransferase</fullName>
    </recommendedName>
</protein>
<keyword evidence="5" id="KW-0732">Signal</keyword>
<sequence>MTGPRRCQDLLPNFLQLAKWSWLALLVTLPSPVGGHSVSSASALDSTPRAALVTLAHEDDLEPLLSSMSQLEDSFNNRYKYDWVFFGIDVLSDKFRQLTSNATTATCIYEVACQNDVEPRRFNNICHSETESTQTFPHTPSSTRGDLFEPLQSIRQIQRWNNGPFAREKRLQTYDWFWRIEPGAQFTHDVEFDVFQFMRDHNIAYGSNRASLGPIHLTSLSQDVKRFLEKHPDLLHAEADVSWLLDSSDSRHRSEPNSLSARNAKEDTASSPAEEFSSWLRTFGASSDAPKFEIGSLGFFRSYSHQALLEHFDEINSQHDEGLRDMLVPTISASMFLPQKSVWNFRQKDRSLPHPPDSTPEPKLKLWHLMRKAMRNDSRLKPTRYRSSSFRNDFDVLKERFAIWDMIAEDFDRQDAIPGLRSGNTVIDERNFALE</sequence>
<dbReference type="PANTHER" id="PTHR31121:SF7">
    <property type="entry name" value="MANNOSYLTRANSFERASE KTR4-RELATED"/>
    <property type="match status" value="1"/>
</dbReference>
<feature type="chain" id="PRO_5047247310" description="Glycolipid 2-alpha-mannosyltransferase" evidence="5">
    <location>
        <begin position="36"/>
        <end position="435"/>
    </location>
</feature>
<name>A0ABQ0CGI8_9HYPO</name>
<feature type="region of interest" description="Disordered" evidence="4">
    <location>
        <begin position="248"/>
        <end position="270"/>
    </location>
</feature>
<dbReference type="Pfam" id="PF01793">
    <property type="entry name" value="Glyco_transf_15"/>
    <property type="match status" value="1"/>
</dbReference>
<keyword evidence="7" id="KW-1185">Reference proteome</keyword>
<keyword evidence="3" id="KW-0808">Transferase</keyword>
<proteinExistence type="inferred from homology"/>
<dbReference type="InterPro" id="IPR029044">
    <property type="entry name" value="Nucleotide-diphossugar_trans"/>
</dbReference>
<comment type="caution">
    <text evidence="6">The sequence shown here is derived from an EMBL/GenBank/DDBJ whole genome shotgun (WGS) entry which is preliminary data.</text>
</comment>
<organism evidence="6 7">
    <name type="scientific">Epichloe bromicola</name>
    <dbReference type="NCBI Taxonomy" id="79588"/>
    <lineage>
        <taxon>Eukaryota</taxon>
        <taxon>Fungi</taxon>
        <taxon>Dikarya</taxon>
        <taxon>Ascomycota</taxon>
        <taxon>Pezizomycotina</taxon>
        <taxon>Sordariomycetes</taxon>
        <taxon>Hypocreomycetidae</taxon>
        <taxon>Hypocreales</taxon>
        <taxon>Clavicipitaceae</taxon>
        <taxon>Epichloe</taxon>
    </lineage>
</organism>
<comment type="similarity">
    <text evidence="1">Belongs to the glycosyltransferase 15 family.</text>
</comment>
<evidence type="ECO:0008006" key="8">
    <source>
        <dbReference type="Google" id="ProtNLM"/>
    </source>
</evidence>
<evidence type="ECO:0000256" key="3">
    <source>
        <dbReference type="ARBA" id="ARBA00022679"/>
    </source>
</evidence>
<dbReference type="Gene3D" id="3.90.550.10">
    <property type="entry name" value="Spore Coat Polysaccharide Biosynthesis Protein SpsA, Chain A"/>
    <property type="match status" value="1"/>
</dbReference>
<accession>A0ABQ0CGI8</accession>
<dbReference type="InterPro" id="IPR002685">
    <property type="entry name" value="Glyco_trans_15"/>
</dbReference>
<keyword evidence="2" id="KW-0328">Glycosyltransferase</keyword>
<evidence type="ECO:0000313" key="6">
    <source>
        <dbReference type="EMBL" id="GAB0132569.1"/>
    </source>
</evidence>
<dbReference type="PANTHER" id="PTHR31121">
    <property type="entry name" value="ALPHA-1,2 MANNOSYLTRANSFERASE KTR1"/>
    <property type="match status" value="1"/>
</dbReference>
<evidence type="ECO:0000256" key="4">
    <source>
        <dbReference type="SAM" id="MobiDB-lite"/>
    </source>
</evidence>
<dbReference type="SUPFAM" id="SSF53448">
    <property type="entry name" value="Nucleotide-diphospho-sugar transferases"/>
    <property type="match status" value="1"/>
</dbReference>
<dbReference type="Proteomes" id="UP001562357">
    <property type="component" value="Unassembled WGS sequence"/>
</dbReference>
<evidence type="ECO:0000256" key="2">
    <source>
        <dbReference type="ARBA" id="ARBA00022676"/>
    </source>
</evidence>